<comment type="caution">
    <text evidence="1">The sequence shown here is derived from an EMBL/GenBank/DDBJ whole genome shotgun (WGS) entry which is preliminary data.</text>
</comment>
<dbReference type="AlphaFoldDB" id="A0AAD5LLT4"/>
<sequence>MKMMTRQKLESPFDISLAAARKRSQKEKLWEMFATYALQLSSEDPTRMRIHNVIKLLQDCGVIDESNTEESKIIEKEVAIVCESFLKTHPSDRDMTKRMDFSAFLGLLMHFAALSGDQDPSRAFDSLVRTCLEKQQKPRVRVPVGKDMQECKKVLQTFEEPLSKMFAFYAAQTLSKLEKLDPKAAQRSLPHMGYAECLSFARKYGIIAHGVLTTTEFATIYIDSLAKAPTHEYERVLTFDGFCELMVRVSRKAFPGDHLPPDKKLKGLYQLMWLASSSMSPRALQITDVLKSDKVDVTKLFLVHFEKFWKKERYD</sequence>
<proteinExistence type="predicted"/>
<name>A0AAD5LLT4_PYTIN</name>
<evidence type="ECO:0000313" key="2">
    <source>
        <dbReference type="Proteomes" id="UP001209570"/>
    </source>
</evidence>
<dbReference type="Proteomes" id="UP001209570">
    <property type="component" value="Unassembled WGS sequence"/>
</dbReference>
<keyword evidence="2" id="KW-1185">Reference proteome</keyword>
<dbReference type="EMBL" id="JAKCXM010000102">
    <property type="protein sequence ID" value="KAJ0402440.1"/>
    <property type="molecule type" value="Genomic_DNA"/>
</dbReference>
<dbReference type="Gene3D" id="1.10.238.10">
    <property type="entry name" value="EF-hand"/>
    <property type="match status" value="1"/>
</dbReference>
<reference evidence="1" key="1">
    <citation type="submission" date="2021-12" db="EMBL/GenBank/DDBJ databases">
        <title>Prjna785345.</title>
        <authorList>
            <person name="Rujirawat T."/>
            <person name="Krajaejun T."/>
        </authorList>
    </citation>
    <scope>NUCLEOTIDE SEQUENCE</scope>
    <source>
        <strain evidence="1">Pi057C3</strain>
    </source>
</reference>
<gene>
    <name evidence="1" type="ORF">P43SY_000593</name>
</gene>
<accession>A0AAD5LLT4</accession>
<evidence type="ECO:0000313" key="1">
    <source>
        <dbReference type="EMBL" id="KAJ0402440.1"/>
    </source>
</evidence>
<protein>
    <submittedName>
        <fullName evidence="1">Uncharacterized protein</fullName>
    </submittedName>
</protein>
<organism evidence="1 2">
    <name type="scientific">Pythium insidiosum</name>
    <name type="common">Pythiosis disease agent</name>
    <dbReference type="NCBI Taxonomy" id="114742"/>
    <lineage>
        <taxon>Eukaryota</taxon>
        <taxon>Sar</taxon>
        <taxon>Stramenopiles</taxon>
        <taxon>Oomycota</taxon>
        <taxon>Peronosporomycetes</taxon>
        <taxon>Pythiales</taxon>
        <taxon>Pythiaceae</taxon>
        <taxon>Pythium</taxon>
    </lineage>
</organism>